<accession>A0A147BCT0</accession>
<feature type="non-terminal residue" evidence="1">
    <location>
        <position position="1"/>
    </location>
</feature>
<name>A0A147BCT0_IXORI</name>
<reference evidence="1" key="1">
    <citation type="journal article" date="2018" name="PLoS Negl. Trop. Dis.">
        <title>Sialome diversity of ticks revealed by RNAseq of single tick salivary glands.</title>
        <authorList>
            <person name="Perner J."/>
            <person name="Kropackova S."/>
            <person name="Kopacek P."/>
            <person name="Ribeiro J.M."/>
        </authorList>
    </citation>
    <scope>NUCLEOTIDE SEQUENCE</scope>
    <source>
        <strain evidence="1">Siblings of single egg batch collected in Ceske Budejovice</strain>
        <tissue evidence="1">Salivary glands</tissue>
    </source>
</reference>
<dbReference type="EMBL" id="GEGO01006824">
    <property type="protein sequence ID" value="JAR88580.1"/>
    <property type="molecule type" value="Transcribed_RNA"/>
</dbReference>
<organism evidence="1">
    <name type="scientific">Ixodes ricinus</name>
    <name type="common">Common tick</name>
    <name type="synonym">Acarus ricinus</name>
    <dbReference type="NCBI Taxonomy" id="34613"/>
    <lineage>
        <taxon>Eukaryota</taxon>
        <taxon>Metazoa</taxon>
        <taxon>Ecdysozoa</taxon>
        <taxon>Arthropoda</taxon>
        <taxon>Chelicerata</taxon>
        <taxon>Arachnida</taxon>
        <taxon>Acari</taxon>
        <taxon>Parasitiformes</taxon>
        <taxon>Ixodida</taxon>
        <taxon>Ixodoidea</taxon>
        <taxon>Ixodidae</taxon>
        <taxon>Ixodinae</taxon>
        <taxon>Ixodes</taxon>
    </lineage>
</organism>
<proteinExistence type="predicted"/>
<sequence>ILKSRDVVPKVRAEIVYAPSGQDSGWSGGDRDGGGDRRCEVLAEVRICDERYHHGHVLGHREQEPCR</sequence>
<dbReference type="AlphaFoldDB" id="A0A147BCT0"/>
<protein>
    <submittedName>
        <fullName evidence="1">Uncharacterized protein</fullName>
    </submittedName>
</protein>
<evidence type="ECO:0000313" key="1">
    <source>
        <dbReference type="EMBL" id="JAR88580.1"/>
    </source>
</evidence>